<evidence type="ECO:0000256" key="2">
    <source>
        <dbReference type="ARBA" id="ARBA00022803"/>
    </source>
</evidence>
<dbReference type="InterPro" id="IPR013105">
    <property type="entry name" value="TPR_2"/>
</dbReference>
<dbReference type="GO" id="GO:0030544">
    <property type="term" value="F:Hsp70 protein binding"/>
    <property type="evidence" value="ECO:0007669"/>
    <property type="project" value="TreeGrafter"/>
</dbReference>
<dbReference type="EMBL" id="CAJMWZ010003895">
    <property type="protein sequence ID" value="CAE6480684.1"/>
    <property type="molecule type" value="Genomic_DNA"/>
</dbReference>
<name>A0A8H3CC39_9AGAM</name>
<evidence type="ECO:0000256" key="1">
    <source>
        <dbReference type="ARBA" id="ARBA00022737"/>
    </source>
</evidence>
<dbReference type="GO" id="GO:0051879">
    <property type="term" value="F:Hsp90 protein binding"/>
    <property type="evidence" value="ECO:0007669"/>
    <property type="project" value="InterPro"/>
</dbReference>
<evidence type="ECO:0000256" key="3">
    <source>
        <dbReference type="ARBA" id="ARBA00023602"/>
    </source>
</evidence>
<dbReference type="InterPro" id="IPR044059">
    <property type="entry name" value="Csn1/TTC4_wheel"/>
</dbReference>
<feature type="coiled-coil region" evidence="5">
    <location>
        <begin position="188"/>
        <end position="215"/>
    </location>
</feature>
<dbReference type="InterPro" id="IPR019734">
    <property type="entry name" value="TPR_rpt"/>
</dbReference>
<evidence type="ECO:0000256" key="4">
    <source>
        <dbReference type="PROSITE-ProRule" id="PRU00339"/>
    </source>
</evidence>
<dbReference type="GO" id="GO:0005634">
    <property type="term" value="C:nucleus"/>
    <property type="evidence" value="ECO:0007669"/>
    <property type="project" value="TreeGrafter"/>
</dbReference>
<keyword evidence="5" id="KW-0175">Coiled coil</keyword>
<dbReference type="Pfam" id="PF18972">
    <property type="entry name" value="Wheel"/>
    <property type="match status" value="1"/>
</dbReference>
<dbReference type="Proteomes" id="UP000663850">
    <property type="component" value="Unassembled WGS sequence"/>
</dbReference>
<comment type="caution">
    <text evidence="7">The sequence shown here is derived from an EMBL/GenBank/DDBJ whole genome shotgun (WGS) entry which is preliminary data.</text>
</comment>
<proteinExistence type="inferred from homology"/>
<comment type="similarity">
    <text evidence="3">Belongs to the TTC4 family.</text>
</comment>
<evidence type="ECO:0000259" key="6">
    <source>
        <dbReference type="Pfam" id="PF18972"/>
    </source>
</evidence>
<protein>
    <recommendedName>
        <fullName evidence="6">Cns1/TTC4 wheel domain-containing protein</fullName>
    </recommendedName>
</protein>
<organism evidence="7 8">
    <name type="scientific">Rhizoctonia solani</name>
    <dbReference type="NCBI Taxonomy" id="456999"/>
    <lineage>
        <taxon>Eukaryota</taxon>
        <taxon>Fungi</taxon>
        <taxon>Dikarya</taxon>
        <taxon>Basidiomycota</taxon>
        <taxon>Agaricomycotina</taxon>
        <taxon>Agaricomycetes</taxon>
        <taxon>Cantharellales</taxon>
        <taxon>Ceratobasidiaceae</taxon>
        <taxon>Rhizoctonia</taxon>
    </lineage>
</organism>
<dbReference type="Pfam" id="PF07719">
    <property type="entry name" value="TPR_2"/>
    <property type="match status" value="1"/>
</dbReference>
<dbReference type="Gene3D" id="1.25.40.10">
    <property type="entry name" value="Tetratricopeptide repeat domain"/>
    <property type="match status" value="1"/>
</dbReference>
<accession>A0A8H3CC39</accession>
<dbReference type="CDD" id="cd21377">
    <property type="entry name" value="CTWD_Cns1-like"/>
    <property type="match status" value="1"/>
</dbReference>
<dbReference type="GO" id="GO:0005829">
    <property type="term" value="C:cytosol"/>
    <property type="evidence" value="ECO:0007669"/>
    <property type="project" value="TreeGrafter"/>
</dbReference>
<dbReference type="AlphaFoldDB" id="A0A8H3CC39"/>
<dbReference type="SUPFAM" id="SSF48452">
    <property type="entry name" value="TPR-like"/>
    <property type="match status" value="1"/>
</dbReference>
<dbReference type="PANTHER" id="PTHR46035:SF1">
    <property type="entry name" value="TETRATRICOPEPTIDE REPEAT PROTEIN 4"/>
    <property type="match status" value="1"/>
</dbReference>
<feature type="domain" description="Cns1/TTC4 wheel" evidence="6">
    <location>
        <begin position="249"/>
        <end position="365"/>
    </location>
</feature>
<keyword evidence="1" id="KW-0677">Repeat</keyword>
<sequence>MSVGPTPRKHVSESAFDTTPLFMRELPTGENDISQAEQNTLAALQSLIHEGDPEEVASNFKDQGNEYFKSRRFREAMGFYTQGVEALTIQSVDGKPKIVEVQEKDRPLYNALLLNRAAANLELENFGRVLKDVKLVLETDPQSSKALFRAAKALIKLRRYEEALDACDRCLAFDPDNGGVKSIRTSAQREIDLEAQKARQKAEAEEKEKSKKAALSTALKHHGITVLKDNTDPEQLPFLDPPTPPYPATAELICRVVLVYPQYGQTDLIVRFSTDDTLGAHLDTILPDPENGSDVPFAPWDEKRDYTSTKVNVYVKTRKGRVLRLGRNKTLAEICKTAKGKEGEEDGLVVGQGVIAFVVVPKESLAEDKYLKSGLNRSPGKLTDHDQLLTMHMPAESFTGTVVFATTRLYGVDHCLDELKDNQADFAKSLTKVQEEVTRLKGDLADFAKAQDEKFMRQSNQILELANGIRCNRDKIDQVSGDDTNAKVDKLTESVSKLILHHDMNCNRNQSVPDGPVLVW</sequence>
<dbReference type="InterPro" id="IPR011990">
    <property type="entry name" value="TPR-like_helical_dom_sf"/>
</dbReference>
<feature type="repeat" description="TPR" evidence="4">
    <location>
        <begin position="144"/>
        <end position="177"/>
    </location>
</feature>
<evidence type="ECO:0000256" key="5">
    <source>
        <dbReference type="SAM" id="Coils"/>
    </source>
</evidence>
<gene>
    <name evidence="7" type="ORF">RDB_LOCUS74618</name>
</gene>
<dbReference type="SMART" id="SM00028">
    <property type="entry name" value="TPR"/>
    <property type="match status" value="3"/>
</dbReference>
<dbReference type="PANTHER" id="PTHR46035">
    <property type="entry name" value="TETRATRICOPEPTIDE REPEAT PROTEIN 4"/>
    <property type="match status" value="1"/>
</dbReference>
<dbReference type="PROSITE" id="PS50005">
    <property type="entry name" value="TPR"/>
    <property type="match status" value="1"/>
</dbReference>
<reference evidence="7" key="1">
    <citation type="submission" date="2021-01" db="EMBL/GenBank/DDBJ databases">
        <authorList>
            <person name="Kaushik A."/>
        </authorList>
    </citation>
    <scope>NUCLEOTIDE SEQUENCE</scope>
    <source>
        <strain evidence="7">Type strain: AG8-Rh-89/</strain>
    </source>
</reference>
<dbReference type="GO" id="GO:0006457">
    <property type="term" value="P:protein folding"/>
    <property type="evidence" value="ECO:0007669"/>
    <property type="project" value="TreeGrafter"/>
</dbReference>
<keyword evidence="2 4" id="KW-0802">TPR repeat</keyword>
<evidence type="ECO:0000313" key="8">
    <source>
        <dbReference type="Proteomes" id="UP000663850"/>
    </source>
</evidence>
<evidence type="ECO:0000313" key="7">
    <source>
        <dbReference type="EMBL" id="CAE6480684.1"/>
    </source>
</evidence>